<evidence type="ECO:0000313" key="1">
    <source>
        <dbReference type="EMBL" id="RDE48726.1"/>
    </source>
</evidence>
<accession>A0A369XIJ2</accession>
<proteinExistence type="predicted"/>
<evidence type="ECO:0000313" key="2">
    <source>
        <dbReference type="Proteomes" id="UP000253831"/>
    </source>
</evidence>
<dbReference type="Proteomes" id="UP000253831">
    <property type="component" value="Unassembled WGS sequence"/>
</dbReference>
<reference evidence="1 2" key="1">
    <citation type="submission" date="2018-05" db="EMBL/GenBank/DDBJ databases">
        <title>Integrated omic analyses show evidence that a Ca. Accumulibacter phosphatis strain performs denitrification under micro-aerobic conditions.</title>
        <authorList>
            <person name="Camejo P.Y."/>
            <person name="Katherine M.D."/>
            <person name="Daniel N.R."/>
        </authorList>
    </citation>
    <scope>NUCLEOTIDE SEQUENCE [LARGE SCALE GENOMIC DNA]</scope>
    <source>
        <strain evidence="1">UW-LDO-IC</strain>
    </source>
</reference>
<gene>
    <name evidence="1" type="ORF">DVS81_20535</name>
</gene>
<protein>
    <submittedName>
        <fullName evidence="1">Uncharacterized protein</fullName>
    </submittedName>
</protein>
<dbReference type="EMBL" id="QPGA01000104">
    <property type="protein sequence ID" value="RDE48726.1"/>
    <property type="molecule type" value="Genomic_DNA"/>
</dbReference>
<name>A0A369XIJ2_9PROT</name>
<comment type="caution">
    <text evidence="1">The sequence shown here is derived from an EMBL/GenBank/DDBJ whole genome shotgun (WGS) entry which is preliminary data.</text>
</comment>
<dbReference type="AlphaFoldDB" id="A0A369XIJ2"/>
<sequence>LNLLVNLHAKRALERLAACYAVTQREVLEGLLREADRAALERAARVQNGENDYYEKRLRLDKESVTQ</sequence>
<organism evidence="1 2">
    <name type="scientific">Candidatus Accumulibacter meliphilus</name>
    <dbReference type="NCBI Taxonomy" id="2211374"/>
    <lineage>
        <taxon>Bacteria</taxon>
        <taxon>Pseudomonadati</taxon>
        <taxon>Pseudomonadota</taxon>
        <taxon>Betaproteobacteria</taxon>
        <taxon>Candidatus Accumulibacter</taxon>
    </lineage>
</organism>
<feature type="non-terminal residue" evidence="1">
    <location>
        <position position="1"/>
    </location>
</feature>